<keyword evidence="1 2" id="KW-0597">Phosphoprotein</keyword>
<organism evidence="4 5">
    <name type="scientific">Mucilaginibacter gossypiicola</name>
    <dbReference type="NCBI Taxonomy" id="551995"/>
    <lineage>
        <taxon>Bacteria</taxon>
        <taxon>Pseudomonadati</taxon>
        <taxon>Bacteroidota</taxon>
        <taxon>Sphingobacteriia</taxon>
        <taxon>Sphingobacteriales</taxon>
        <taxon>Sphingobacteriaceae</taxon>
        <taxon>Mucilaginibacter</taxon>
    </lineage>
</organism>
<dbReference type="GO" id="GO:0000160">
    <property type="term" value="P:phosphorelay signal transduction system"/>
    <property type="evidence" value="ECO:0007669"/>
    <property type="project" value="InterPro"/>
</dbReference>
<dbReference type="PROSITE" id="PS50110">
    <property type="entry name" value="RESPONSE_REGULATORY"/>
    <property type="match status" value="1"/>
</dbReference>
<gene>
    <name evidence="4" type="ORF">SAMN05192574_104743</name>
</gene>
<dbReference type="Pfam" id="PF00072">
    <property type="entry name" value="Response_reg"/>
    <property type="match status" value="1"/>
</dbReference>
<dbReference type="PANTHER" id="PTHR44591:SF3">
    <property type="entry name" value="RESPONSE REGULATORY DOMAIN-CONTAINING PROTEIN"/>
    <property type="match status" value="1"/>
</dbReference>
<keyword evidence="5" id="KW-1185">Reference proteome</keyword>
<dbReference type="Gene3D" id="3.40.50.2300">
    <property type="match status" value="1"/>
</dbReference>
<evidence type="ECO:0000259" key="3">
    <source>
        <dbReference type="PROSITE" id="PS50110"/>
    </source>
</evidence>
<evidence type="ECO:0000256" key="1">
    <source>
        <dbReference type="ARBA" id="ARBA00022553"/>
    </source>
</evidence>
<reference evidence="5" key="1">
    <citation type="submission" date="2016-10" db="EMBL/GenBank/DDBJ databases">
        <authorList>
            <person name="Varghese N."/>
            <person name="Submissions S."/>
        </authorList>
    </citation>
    <scope>NUCLEOTIDE SEQUENCE [LARGE SCALE GENOMIC DNA]</scope>
    <source>
        <strain evidence="5">Gh-48</strain>
    </source>
</reference>
<dbReference type="SMART" id="SM00448">
    <property type="entry name" value="REC"/>
    <property type="match status" value="1"/>
</dbReference>
<dbReference type="InterPro" id="IPR001789">
    <property type="entry name" value="Sig_transdc_resp-reg_receiver"/>
</dbReference>
<feature type="domain" description="Response regulatory" evidence="3">
    <location>
        <begin position="11"/>
        <end position="125"/>
    </location>
</feature>
<protein>
    <submittedName>
        <fullName evidence="4">Two-component system, OmpR family, phosphate regulon response regulator PhoB</fullName>
    </submittedName>
</protein>
<dbReference type="InterPro" id="IPR011006">
    <property type="entry name" value="CheY-like_superfamily"/>
</dbReference>
<name>A0A1H8KRS1_9SPHI</name>
<accession>A0A1H8KRS1</accession>
<dbReference type="InterPro" id="IPR050595">
    <property type="entry name" value="Bact_response_regulator"/>
</dbReference>
<evidence type="ECO:0000313" key="4">
    <source>
        <dbReference type="EMBL" id="SEN95600.1"/>
    </source>
</evidence>
<evidence type="ECO:0000256" key="2">
    <source>
        <dbReference type="PROSITE-ProRule" id="PRU00169"/>
    </source>
</evidence>
<dbReference type="STRING" id="551995.SAMN05192574_104743"/>
<evidence type="ECO:0000313" key="5">
    <source>
        <dbReference type="Proteomes" id="UP000198942"/>
    </source>
</evidence>
<dbReference type="AlphaFoldDB" id="A0A1H8KRS1"/>
<dbReference type="Proteomes" id="UP000198942">
    <property type="component" value="Unassembled WGS sequence"/>
</dbReference>
<dbReference type="RefSeq" id="WP_091211779.1">
    <property type="nucleotide sequence ID" value="NZ_FOCL01000004.1"/>
</dbReference>
<dbReference type="PANTHER" id="PTHR44591">
    <property type="entry name" value="STRESS RESPONSE REGULATOR PROTEIN 1"/>
    <property type="match status" value="1"/>
</dbReference>
<dbReference type="OrthoDB" id="795853at2"/>
<feature type="modified residue" description="4-aspartylphosphate" evidence="2">
    <location>
        <position position="60"/>
    </location>
</feature>
<dbReference type="SUPFAM" id="SSF52172">
    <property type="entry name" value="CheY-like"/>
    <property type="match status" value="1"/>
</dbReference>
<dbReference type="EMBL" id="FOCL01000004">
    <property type="protein sequence ID" value="SEN95600.1"/>
    <property type="molecule type" value="Genomic_DNA"/>
</dbReference>
<sequence length="127" mass="14260">MNKAINETLKKILILEDNQDILEILSEWLTTAGYEVAAYDTVTDIIALTEAQQPDLVLIDYLLGGINGGEYCAQLKKHRTTGHIPVIMLSAHQRVIDSLGHYGWDAFVAKPFDLEYLTKRIDSLISE</sequence>
<proteinExistence type="predicted"/>